<dbReference type="PANTHER" id="PTHR12993:SF28">
    <property type="entry name" value="LMBE FAMILY PROTEIN"/>
    <property type="match status" value="1"/>
</dbReference>
<dbReference type="EMBL" id="JADNYM010000010">
    <property type="protein sequence ID" value="MBG0739664.1"/>
    <property type="molecule type" value="Genomic_DNA"/>
</dbReference>
<reference evidence="2 3" key="1">
    <citation type="submission" date="2020-11" db="EMBL/GenBank/DDBJ databases">
        <title>Arthrobacter antarcticus sp. nov., isolated from Antarctic Soil.</title>
        <authorList>
            <person name="Li J."/>
        </authorList>
    </citation>
    <scope>NUCLEOTIDE SEQUENCE [LARGE SCALE GENOMIC DNA]</scope>
    <source>
        <strain evidence="2 3">Z1-20</strain>
    </source>
</reference>
<evidence type="ECO:0000313" key="2">
    <source>
        <dbReference type="EMBL" id="MBG0739664.1"/>
    </source>
</evidence>
<keyword evidence="1" id="KW-0862">Zinc</keyword>
<dbReference type="AlphaFoldDB" id="A0A931G7U5"/>
<dbReference type="Pfam" id="PF02585">
    <property type="entry name" value="PIG-L"/>
    <property type="match status" value="1"/>
</dbReference>
<dbReference type="SUPFAM" id="SSF102588">
    <property type="entry name" value="LmbE-like"/>
    <property type="match status" value="1"/>
</dbReference>
<dbReference type="RefSeq" id="WP_196396599.1">
    <property type="nucleotide sequence ID" value="NZ_JADNYM010000010.1"/>
</dbReference>
<dbReference type="InterPro" id="IPR003737">
    <property type="entry name" value="GlcNAc_PI_deacetylase-related"/>
</dbReference>
<accession>A0A931G7U5</accession>
<gene>
    <name evidence="2" type="ORF">IV500_09725</name>
</gene>
<evidence type="ECO:0000313" key="3">
    <source>
        <dbReference type="Proteomes" id="UP000655366"/>
    </source>
</evidence>
<name>A0A931G7U5_9MICC</name>
<keyword evidence="3" id="KW-1185">Reference proteome</keyword>
<dbReference type="GO" id="GO:0016811">
    <property type="term" value="F:hydrolase activity, acting on carbon-nitrogen (but not peptide) bonds, in linear amides"/>
    <property type="evidence" value="ECO:0007669"/>
    <property type="project" value="TreeGrafter"/>
</dbReference>
<organism evidence="2 3">
    <name type="scientific">Arthrobacter terrae</name>
    <dbReference type="NCBI Taxonomy" id="2935737"/>
    <lineage>
        <taxon>Bacteria</taxon>
        <taxon>Bacillati</taxon>
        <taxon>Actinomycetota</taxon>
        <taxon>Actinomycetes</taxon>
        <taxon>Micrococcales</taxon>
        <taxon>Micrococcaceae</taxon>
        <taxon>Arthrobacter</taxon>
    </lineage>
</organism>
<dbReference type="GO" id="GO:0016137">
    <property type="term" value="P:glycoside metabolic process"/>
    <property type="evidence" value="ECO:0007669"/>
    <property type="project" value="UniProtKB-ARBA"/>
</dbReference>
<dbReference type="InterPro" id="IPR024078">
    <property type="entry name" value="LmbE-like_dom_sf"/>
</dbReference>
<sequence>MSGLEPFPHDWQRALVVMAHPDDPEYGVAAAVAQWTAVGKEVGYVLATRGEAGIAGMNPAEAGPLRVQEQRRACSHVGVRHLQFLDLPDGRLEEGLQLRRLIAREIRRQKPALVITSNHRQTWRPGVWNSSDHRILGRSVLDAAADAGNEWIFPELLAEGLPPHQVRWVGVASTEPSHSQRVDPASVTAAVDSLSEHRRYLAALSDVPVREQAAAQVSMATADGQVGFELFS</sequence>
<evidence type="ECO:0000256" key="1">
    <source>
        <dbReference type="ARBA" id="ARBA00022833"/>
    </source>
</evidence>
<comment type="caution">
    <text evidence="2">The sequence shown here is derived from an EMBL/GenBank/DDBJ whole genome shotgun (WGS) entry which is preliminary data.</text>
</comment>
<dbReference type="Gene3D" id="3.40.50.10320">
    <property type="entry name" value="LmbE-like"/>
    <property type="match status" value="1"/>
</dbReference>
<dbReference type="Proteomes" id="UP000655366">
    <property type="component" value="Unassembled WGS sequence"/>
</dbReference>
<proteinExistence type="predicted"/>
<protein>
    <submittedName>
        <fullName evidence="2">PIG-L family deacetylase</fullName>
    </submittedName>
</protein>
<dbReference type="PANTHER" id="PTHR12993">
    <property type="entry name" value="N-ACETYLGLUCOSAMINYL-PHOSPHATIDYLINOSITOL DE-N-ACETYLASE-RELATED"/>
    <property type="match status" value="1"/>
</dbReference>